<keyword evidence="3" id="KW-1185">Reference proteome</keyword>
<evidence type="ECO:0000313" key="3">
    <source>
        <dbReference type="Proteomes" id="UP000310189"/>
    </source>
</evidence>
<protein>
    <submittedName>
        <fullName evidence="2">Uncharacterized protein</fullName>
    </submittedName>
</protein>
<keyword evidence="1" id="KW-1133">Transmembrane helix</keyword>
<proteinExistence type="predicted"/>
<feature type="transmembrane region" description="Helical" evidence="1">
    <location>
        <begin position="6"/>
        <end position="31"/>
    </location>
</feature>
<evidence type="ECO:0000256" key="1">
    <source>
        <dbReference type="SAM" id="Phobius"/>
    </source>
</evidence>
<dbReference type="AlphaFoldDB" id="A0A4T0FAY9"/>
<dbReference type="Proteomes" id="UP000310189">
    <property type="component" value="Unassembled WGS sequence"/>
</dbReference>
<organism evidence="2 3">
    <name type="scientific">Wallemia hederae</name>
    <dbReference type="NCBI Taxonomy" id="1540922"/>
    <lineage>
        <taxon>Eukaryota</taxon>
        <taxon>Fungi</taxon>
        <taxon>Dikarya</taxon>
        <taxon>Basidiomycota</taxon>
        <taxon>Wallemiomycotina</taxon>
        <taxon>Wallemiomycetes</taxon>
        <taxon>Wallemiales</taxon>
        <taxon>Wallemiaceae</taxon>
        <taxon>Wallemia</taxon>
    </lineage>
</organism>
<comment type="caution">
    <text evidence="2">The sequence shown here is derived from an EMBL/GenBank/DDBJ whole genome shotgun (WGS) entry which is preliminary data.</text>
</comment>
<dbReference type="EMBL" id="SPNW01000121">
    <property type="protein sequence ID" value="TIA85152.1"/>
    <property type="molecule type" value="Genomic_DNA"/>
</dbReference>
<keyword evidence="1" id="KW-0812">Transmembrane</keyword>
<name>A0A4T0FAY9_9BASI</name>
<dbReference type="OrthoDB" id="3361769at2759"/>
<keyword evidence="1" id="KW-0472">Membrane</keyword>
<evidence type="ECO:0000313" key="2">
    <source>
        <dbReference type="EMBL" id="TIA85152.1"/>
    </source>
</evidence>
<accession>A0A4T0FAY9</accession>
<sequence length="225" mass="24541">MADSHSLNIIVTTVLTILASIAIILVTLYLIKYDAPPTQPHSIIVAPIEDEEFYIDDTDDSQSIRKSSSALDLGLNAGLSVKHTSTSFNMRPLSTMKPPANLSNVRASWIEICNPKAAPKSNDKVNTLRGLPTSPRPPSFFPPNIDPSASPGLPTSVRPMVVAPTIQEEPPTPDDANRDSSYLTVFEDYDFAQKIIDRKSKVLSYSQQPANRMSFVAGDDSKVTL</sequence>
<gene>
    <name evidence="2" type="ORF">E3P99_04064</name>
</gene>
<reference evidence="2 3" key="1">
    <citation type="submission" date="2019-03" db="EMBL/GenBank/DDBJ databases">
        <title>Sequencing 23 genomes of Wallemia ichthyophaga.</title>
        <authorList>
            <person name="Gostincar C."/>
        </authorList>
    </citation>
    <scope>NUCLEOTIDE SEQUENCE [LARGE SCALE GENOMIC DNA]</scope>
    <source>
        <strain evidence="2 3">EXF-5753</strain>
    </source>
</reference>